<evidence type="ECO:0000256" key="7">
    <source>
        <dbReference type="ARBA" id="ARBA00022723"/>
    </source>
</evidence>
<comment type="subcellular location">
    <subcellularLocation>
        <location evidence="3">Endoplasmic reticulum</location>
    </subcellularLocation>
    <subcellularLocation>
        <location evidence="2">Membrane</location>
        <topology evidence="2">Single-pass membrane protein</topology>
    </subcellularLocation>
</comment>
<evidence type="ECO:0000313" key="21">
    <source>
        <dbReference type="Proteomes" id="UP000195402"/>
    </source>
</evidence>
<dbReference type="Pfam" id="PF00067">
    <property type="entry name" value="p450"/>
    <property type="match status" value="3"/>
</dbReference>
<feature type="binding site" description="axial binding residue" evidence="18">
    <location>
        <position position="459"/>
    </location>
    <ligand>
        <name>heme</name>
        <dbReference type="ChEBI" id="CHEBI:30413"/>
    </ligand>
    <ligandPart>
        <name>Fe</name>
        <dbReference type="ChEBI" id="CHEBI:18248"/>
    </ligandPart>
</feature>
<dbReference type="PANTHER" id="PTHR47944">
    <property type="entry name" value="CYTOCHROME P450 98A9"/>
    <property type="match status" value="1"/>
</dbReference>
<dbReference type="GO" id="GO:0005783">
    <property type="term" value="C:endoplasmic reticulum"/>
    <property type="evidence" value="ECO:0007669"/>
    <property type="project" value="UniProtKB-SubCell"/>
</dbReference>
<evidence type="ECO:0000256" key="16">
    <source>
        <dbReference type="ARBA" id="ARBA00060652"/>
    </source>
</evidence>
<dbReference type="InterPro" id="IPR017972">
    <property type="entry name" value="Cyt_P450_CS"/>
</dbReference>
<dbReference type="PROSITE" id="PS00086">
    <property type="entry name" value="CYTOCHROME_P450"/>
    <property type="match status" value="2"/>
</dbReference>
<reference evidence="20 21" key="1">
    <citation type="journal article" date="2017" name="Mol. Plant">
        <title>The Genome of Medicinal Plant Macleaya cordata Provides New Insights into Benzylisoquinoline Alkaloids Metabolism.</title>
        <authorList>
            <person name="Liu X."/>
            <person name="Liu Y."/>
            <person name="Huang P."/>
            <person name="Ma Y."/>
            <person name="Qing Z."/>
            <person name="Tang Q."/>
            <person name="Cao H."/>
            <person name="Cheng P."/>
            <person name="Zheng Y."/>
            <person name="Yuan Z."/>
            <person name="Zhou Y."/>
            <person name="Liu J."/>
            <person name="Tang Z."/>
            <person name="Zhuo Y."/>
            <person name="Zhang Y."/>
            <person name="Yu L."/>
            <person name="Huang J."/>
            <person name="Yang P."/>
            <person name="Peng Q."/>
            <person name="Zhang J."/>
            <person name="Jiang W."/>
            <person name="Zhang Z."/>
            <person name="Lin K."/>
            <person name="Ro D.K."/>
            <person name="Chen X."/>
            <person name="Xiong X."/>
            <person name="Shang Y."/>
            <person name="Huang S."/>
            <person name="Zeng J."/>
        </authorList>
    </citation>
    <scope>NUCLEOTIDE SEQUENCE [LARGE SCALE GENOMIC DNA]</scope>
    <source>
        <strain evidence="21">cv. BLH2017</strain>
        <tissue evidence="20">Root</tissue>
    </source>
</reference>
<evidence type="ECO:0000256" key="14">
    <source>
        <dbReference type="ARBA" id="ARBA00023136"/>
    </source>
</evidence>
<dbReference type="InterPro" id="IPR002401">
    <property type="entry name" value="Cyt_P450_E_grp-I"/>
</dbReference>
<evidence type="ECO:0000256" key="18">
    <source>
        <dbReference type="PIRSR" id="PIRSR602401-1"/>
    </source>
</evidence>
<dbReference type="GO" id="GO:0016717">
    <property type="term" value="F:oxidoreductase activity, acting on paired donors, with oxidation of a pair of donors resulting in the reduction of molecular oxygen to two molecules of water"/>
    <property type="evidence" value="ECO:0007669"/>
    <property type="project" value="UniProtKB-ARBA"/>
</dbReference>
<keyword evidence="11" id="KW-0560">Oxidoreductase</keyword>
<dbReference type="AlphaFoldDB" id="A0A200PRG7"/>
<dbReference type="GO" id="GO:0020037">
    <property type="term" value="F:heme binding"/>
    <property type="evidence" value="ECO:0007669"/>
    <property type="project" value="InterPro"/>
</dbReference>
<dbReference type="InterPro" id="IPR001128">
    <property type="entry name" value="Cyt_P450"/>
</dbReference>
<evidence type="ECO:0000256" key="17">
    <source>
        <dbReference type="ARBA" id="ARBA00066319"/>
    </source>
</evidence>
<dbReference type="InterPro" id="IPR036396">
    <property type="entry name" value="Cyt_P450_sf"/>
</dbReference>
<evidence type="ECO:0000256" key="15">
    <source>
        <dbReference type="ARBA" id="ARBA00050995"/>
    </source>
</evidence>
<evidence type="ECO:0000256" key="4">
    <source>
        <dbReference type="ARBA" id="ARBA00010617"/>
    </source>
</evidence>
<keyword evidence="12 18" id="KW-0408">Iron</keyword>
<comment type="catalytic activity">
    <reaction evidence="15">
        <text>(S)-N-methylcoclaurine + reduced [NADPH--hemoprotein reductase] + O2 = (S)-3'-hydroxy-N-methylcoclaurine + oxidized [NADPH--hemoprotein reductase] + H2O + H(+)</text>
        <dbReference type="Rhea" id="RHEA:16649"/>
        <dbReference type="Rhea" id="RHEA-COMP:11964"/>
        <dbReference type="Rhea" id="RHEA-COMP:11965"/>
        <dbReference type="ChEBI" id="CHEBI:15377"/>
        <dbReference type="ChEBI" id="CHEBI:15378"/>
        <dbReference type="ChEBI" id="CHEBI:15379"/>
        <dbReference type="ChEBI" id="CHEBI:57618"/>
        <dbReference type="ChEBI" id="CHEBI:57993"/>
        <dbReference type="ChEBI" id="CHEBI:58010"/>
        <dbReference type="ChEBI" id="CHEBI:58210"/>
        <dbReference type="EC" id="1.14.14.102"/>
    </reaction>
</comment>
<keyword evidence="14 19" id="KW-0472">Membrane</keyword>
<dbReference type="GO" id="GO:0016020">
    <property type="term" value="C:membrane"/>
    <property type="evidence" value="ECO:0007669"/>
    <property type="project" value="UniProtKB-SubCell"/>
</dbReference>
<dbReference type="EC" id="1.14.14.102" evidence="17"/>
<keyword evidence="7 18" id="KW-0479">Metal-binding</keyword>
<evidence type="ECO:0000256" key="13">
    <source>
        <dbReference type="ARBA" id="ARBA00023033"/>
    </source>
</evidence>
<dbReference type="FunFam" id="1.10.630.10:FF:000126">
    <property type="entry name" value="Predicted protein"/>
    <property type="match status" value="1"/>
</dbReference>
<dbReference type="GO" id="GO:0033075">
    <property type="term" value="P:isoquinoline alkaloid biosynthetic process"/>
    <property type="evidence" value="ECO:0007669"/>
    <property type="project" value="UniProtKB-ARBA"/>
</dbReference>
<evidence type="ECO:0000313" key="20">
    <source>
        <dbReference type="EMBL" id="OVA00793.1"/>
    </source>
</evidence>
<evidence type="ECO:0000256" key="19">
    <source>
        <dbReference type="SAM" id="Phobius"/>
    </source>
</evidence>
<name>A0A200PRG7_MACCD</name>
<evidence type="ECO:0000256" key="3">
    <source>
        <dbReference type="ARBA" id="ARBA00004240"/>
    </source>
</evidence>
<dbReference type="SUPFAM" id="SSF48264">
    <property type="entry name" value="Cytochrome P450"/>
    <property type="match status" value="4"/>
</dbReference>
<evidence type="ECO:0000256" key="2">
    <source>
        <dbReference type="ARBA" id="ARBA00004167"/>
    </source>
</evidence>
<evidence type="ECO:0000256" key="11">
    <source>
        <dbReference type="ARBA" id="ARBA00023002"/>
    </source>
</evidence>
<evidence type="ECO:0000256" key="1">
    <source>
        <dbReference type="ARBA" id="ARBA00001971"/>
    </source>
</evidence>
<keyword evidence="10 19" id="KW-1133">Transmembrane helix</keyword>
<comment type="caution">
    <text evidence="20">The sequence shown here is derived from an EMBL/GenBank/DDBJ whole genome shotgun (WGS) entry which is preliminary data.</text>
</comment>
<dbReference type="OMA" id="DHFRNVK"/>
<dbReference type="FunFam" id="1.10.630.10:FF:000097">
    <property type="entry name" value="Cytochrome P-450 19"/>
    <property type="match status" value="1"/>
</dbReference>
<dbReference type="GO" id="GO:0005506">
    <property type="term" value="F:iron ion binding"/>
    <property type="evidence" value="ECO:0007669"/>
    <property type="project" value="InterPro"/>
</dbReference>
<keyword evidence="13" id="KW-0503">Monooxygenase</keyword>
<dbReference type="Proteomes" id="UP000195402">
    <property type="component" value="Unassembled WGS sequence"/>
</dbReference>
<evidence type="ECO:0000256" key="9">
    <source>
        <dbReference type="ARBA" id="ARBA00022857"/>
    </source>
</evidence>
<keyword evidence="8" id="KW-0256">Endoplasmic reticulum</keyword>
<keyword evidence="9" id="KW-0521">NADP</keyword>
<gene>
    <name evidence="20" type="ORF">BVC80_9083g92</name>
</gene>
<keyword evidence="5 18" id="KW-0349">Heme</keyword>
<evidence type="ECO:0000256" key="12">
    <source>
        <dbReference type="ARBA" id="ARBA00023004"/>
    </source>
</evidence>
<keyword evidence="21" id="KW-1185">Reference proteome</keyword>
<sequence length="1248" mass="138660">MAPLGLVISSFFIATLICILHNLRTRLFNRNQPPLPPGPKPWPIIGNLPHLGSAPHQNLAAMVPTYGPLMYLRLGSVHVVVAGSASVAAQFLKNHDANFASRPPNISGAKHIVYNYKDLVFAPYGRQWRMFRKICAVHLFSVKALDEFRYIREEEVAVMTKALAPSNNTSTNSPVNLADLLNVCTTNALGRVLLGKRVCGDGEGHADLKSQQFKEMVVELMVLIGVFNIGDFVPSLEWLDLQGVAAKMKKLHKRFDAFLTTIIEEHKMKGSDYGGGTHQQQDFLSKLFGLKEDVDGEEWKLTDTEIKALLLNLFTAGTDTSSSTVEWALAELIRHPKILAQAQQELDSVVGKDRLVSESDLSQLTFLQAVVKETFRLHPSTPLSLPRIADEGCEINGYFIPKKSTLIVNVWAIARDPSIWPDPLKFQPERFLPGSEKAHIDVKGSDFEIIPFGAGRRICAGLSLGLRMVQFMTATLVHAFNWDLPEGQLAEKLNMEEAYGLTLQRASPLMKNIQMAPLGLVISSFFIVTLICILLNLCTRLLNRNQPPLPPGPKPWPIIGNLPHLGSAPHQNLAAMVPTYGPLMYLRLGSVHVVVAGSASIAAQFLKTYDANFASRPPNISGAKHIVYNYKDLVFAPYGRQWRMFRKICAVHLFSVKALDEFRYIREVSVMTKALAPSNNTGTNSPLNLADLLNVCTTNALGRVLLGKRVCGDGEGHADLKSQQFKEMVVELMVLLGVFNIGDFVPSLEWLDLQGVAAKMKKLHKRFDAFLTTIIEEHKIKGSDYGSGTHQQQDFLSKLFGLKEDVDGEEWKLTDTEIKALLLEEVAVMTKALAPSNNTSTNSPVNLADLLNVCTTNALGRVLLGKRVCGDGEGHADLKSQQFKEMVVELMVLLGVFNIGDFIPSLEWLDLQGVAAKMKKLHKRFDAFLTTIIEEHKIKGSDYGSGTHQQQDFLSKLFGLKEDVDGEEWKLTDTEIKALLLEKTKSEDILDTWPVVHSVRCQDGFLTRIFMIDTEDILTIIAQTFSWRLSFLMKSILAGAPWRGRPAIMAPCLQNLFTAGTDTSSSTVEWALAELIRRPKILAQAQQELDSVVETFRLHPSTPLSLPRIADEDCEINGYFIPKKSTLIVNVWAIARDPSIWPDPLKFQPERFLPGSEKAHIDVKGSVFEIIPFGAGRRICAGLSLGLRMVQFMTATLVHAFNWDLPEGQLAEKLNMEEAYGLTLQRASPLMVHPKPRLAAHVYGTRKT</sequence>
<comment type="cofactor">
    <cofactor evidence="1 18">
        <name>heme</name>
        <dbReference type="ChEBI" id="CHEBI:30413"/>
    </cofactor>
</comment>
<organism evidence="20 21">
    <name type="scientific">Macleaya cordata</name>
    <name type="common">Five-seeded plume-poppy</name>
    <name type="synonym">Bocconia cordata</name>
    <dbReference type="NCBI Taxonomy" id="56857"/>
    <lineage>
        <taxon>Eukaryota</taxon>
        <taxon>Viridiplantae</taxon>
        <taxon>Streptophyta</taxon>
        <taxon>Embryophyta</taxon>
        <taxon>Tracheophyta</taxon>
        <taxon>Spermatophyta</taxon>
        <taxon>Magnoliopsida</taxon>
        <taxon>Ranunculales</taxon>
        <taxon>Papaveraceae</taxon>
        <taxon>Papaveroideae</taxon>
        <taxon>Macleaya</taxon>
    </lineage>
</organism>
<comment type="similarity">
    <text evidence="4">Belongs to the cytochrome P450 family.</text>
</comment>
<accession>A0A200PRG7</accession>
<evidence type="ECO:0000256" key="6">
    <source>
        <dbReference type="ARBA" id="ARBA00022692"/>
    </source>
</evidence>
<evidence type="ECO:0000256" key="8">
    <source>
        <dbReference type="ARBA" id="ARBA00022824"/>
    </source>
</evidence>
<dbReference type="PRINTS" id="PR00463">
    <property type="entry name" value="EP450I"/>
</dbReference>
<dbReference type="PRINTS" id="PR00385">
    <property type="entry name" value="P450"/>
</dbReference>
<dbReference type="Gene3D" id="1.10.630.10">
    <property type="entry name" value="Cytochrome P450"/>
    <property type="match status" value="4"/>
</dbReference>
<evidence type="ECO:0000256" key="5">
    <source>
        <dbReference type="ARBA" id="ARBA00022617"/>
    </source>
</evidence>
<feature type="transmembrane region" description="Helical" evidence="19">
    <location>
        <begin position="6"/>
        <end position="23"/>
    </location>
</feature>
<dbReference type="GO" id="GO:0050593">
    <property type="term" value="F:N-methylcoclaurine 3'-monooxygenase activity"/>
    <property type="evidence" value="ECO:0007669"/>
    <property type="project" value="UniProtKB-EC"/>
</dbReference>
<evidence type="ECO:0000256" key="10">
    <source>
        <dbReference type="ARBA" id="ARBA00022989"/>
    </source>
</evidence>
<keyword evidence="6 19" id="KW-0812">Transmembrane</keyword>
<comment type="pathway">
    <text evidence="16">Alkaloid biosynthesis; (S)-reticuline biosynthesis; (S)-reticuline from (S)-norcoclaurine: step 3/4.</text>
</comment>
<feature type="transmembrane region" description="Helical" evidence="19">
    <location>
        <begin position="515"/>
        <end position="537"/>
    </location>
</feature>
<dbReference type="EMBL" id="MVGT01004287">
    <property type="protein sequence ID" value="OVA00793.1"/>
    <property type="molecule type" value="Genomic_DNA"/>
</dbReference>
<protein>
    <recommendedName>
        <fullName evidence="17">N-methylcoclaurine 3'-monooxygenase</fullName>
        <ecNumber evidence="17">1.14.14.102</ecNumber>
    </recommendedName>
</protein>
<dbReference type="InParanoid" id="A0A200PRG7"/>
<proteinExistence type="inferred from homology"/>
<dbReference type="OrthoDB" id="2789670at2759"/>
<dbReference type="PANTHER" id="PTHR47944:SF18">
    <property type="entry name" value="FLAVONOID 3'-MONOOXYGENASE"/>
    <property type="match status" value="1"/>
</dbReference>
<dbReference type="STRING" id="56857.A0A200PRG7"/>